<reference evidence="9 10" key="1">
    <citation type="submission" date="2016-10" db="EMBL/GenBank/DDBJ databases">
        <authorList>
            <person name="de Groot N.N."/>
        </authorList>
    </citation>
    <scope>NUCLEOTIDE SEQUENCE [LARGE SCALE GENOMIC DNA]</scope>
    <source>
        <strain evidence="9 10">DSM 20581</strain>
    </source>
</reference>
<keyword evidence="4 7" id="KW-0812">Transmembrane</keyword>
<evidence type="ECO:0000256" key="1">
    <source>
        <dbReference type="ARBA" id="ARBA00004651"/>
    </source>
</evidence>
<dbReference type="PANTHER" id="PTHR43386:SF1">
    <property type="entry name" value="D,D-DIPEPTIDE TRANSPORT SYSTEM PERMEASE PROTEIN DDPC-RELATED"/>
    <property type="match status" value="1"/>
</dbReference>
<dbReference type="Gene3D" id="1.10.3720.10">
    <property type="entry name" value="MetI-like"/>
    <property type="match status" value="1"/>
</dbReference>
<feature type="transmembrane region" description="Helical" evidence="7">
    <location>
        <begin position="155"/>
        <end position="179"/>
    </location>
</feature>
<evidence type="ECO:0000313" key="9">
    <source>
        <dbReference type="EMBL" id="SFQ38507.1"/>
    </source>
</evidence>
<evidence type="ECO:0000256" key="3">
    <source>
        <dbReference type="ARBA" id="ARBA00022475"/>
    </source>
</evidence>
<organism evidence="9 10">
    <name type="scientific">Desemzia incerta</name>
    <dbReference type="NCBI Taxonomy" id="82801"/>
    <lineage>
        <taxon>Bacteria</taxon>
        <taxon>Bacillati</taxon>
        <taxon>Bacillota</taxon>
        <taxon>Bacilli</taxon>
        <taxon>Lactobacillales</taxon>
        <taxon>Carnobacteriaceae</taxon>
        <taxon>Desemzia</taxon>
    </lineage>
</organism>
<dbReference type="NCBIfam" id="NF045476">
    <property type="entry name" value="Opp4C"/>
    <property type="match status" value="1"/>
</dbReference>
<feature type="transmembrane region" description="Helical" evidence="7">
    <location>
        <begin position="108"/>
        <end position="134"/>
    </location>
</feature>
<comment type="similarity">
    <text evidence="7">Belongs to the binding-protein-dependent transport system permease family.</text>
</comment>
<dbReference type="InterPro" id="IPR035906">
    <property type="entry name" value="MetI-like_sf"/>
</dbReference>
<keyword evidence="5 7" id="KW-1133">Transmembrane helix</keyword>
<gene>
    <name evidence="9" type="ORF">SAMN04488506_1742</name>
</gene>
<keyword evidence="6 7" id="KW-0472">Membrane</keyword>
<feature type="transmembrane region" description="Helical" evidence="7">
    <location>
        <begin position="47"/>
        <end position="68"/>
    </location>
</feature>
<dbReference type="PANTHER" id="PTHR43386">
    <property type="entry name" value="OLIGOPEPTIDE TRANSPORT SYSTEM PERMEASE PROTEIN APPC"/>
    <property type="match status" value="1"/>
</dbReference>
<dbReference type="OrthoDB" id="9797472at2"/>
<dbReference type="EMBL" id="FOXW01000006">
    <property type="protein sequence ID" value="SFQ38507.1"/>
    <property type="molecule type" value="Genomic_DNA"/>
</dbReference>
<dbReference type="GO" id="GO:0055085">
    <property type="term" value="P:transmembrane transport"/>
    <property type="evidence" value="ECO:0007669"/>
    <property type="project" value="InterPro"/>
</dbReference>
<sequence length="309" mass="33440">MSSTSTDFKLVYENSETFQEEKQFSGNKPTESNHKMIFRRFLKHKPAVIGSVVFATLVLLAVLAPLIAPFDPTVITPDFEAAPNGVYWLGTDEVGRDVFSRLLYGSRISLFVGVSSVAIYVMIGTTLGLIAGYFGGKIDSVIMRITEIFQSFPSFMVILVLVSIIGPGVGTITLVLGFLNWPGLCRIVRGNVLSIKSSEYIQAAISIGYSTPHILFRETLPNVLSSIFVNATFGVASAILTESSLSFLGMGIQPPTSSWGNILSQAQSLTVLSSQPWLWIPAGIMILLAVLSINFIGDGLRDAFDGTIN</sequence>
<accession>A0A1I5Y3I5</accession>
<keyword evidence="3" id="KW-1003">Cell membrane</keyword>
<name>A0A1I5Y3I5_9LACT</name>
<dbReference type="AlphaFoldDB" id="A0A1I5Y3I5"/>
<evidence type="ECO:0000313" key="10">
    <source>
        <dbReference type="Proteomes" id="UP000199136"/>
    </source>
</evidence>
<keyword evidence="2 7" id="KW-0813">Transport</keyword>
<dbReference type="InterPro" id="IPR053523">
    <property type="entry name" value="Oligopeptide_permease_AppC"/>
</dbReference>
<keyword evidence="10" id="KW-1185">Reference proteome</keyword>
<protein>
    <submittedName>
        <fullName evidence="9">Peptide/nickel transport system permease protein</fullName>
    </submittedName>
</protein>
<evidence type="ECO:0000256" key="4">
    <source>
        <dbReference type="ARBA" id="ARBA00022692"/>
    </source>
</evidence>
<evidence type="ECO:0000256" key="7">
    <source>
        <dbReference type="RuleBase" id="RU363032"/>
    </source>
</evidence>
<dbReference type="Pfam" id="PF00528">
    <property type="entry name" value="BPD_transp_1"/>
    <property type="match status" value="1"/>
</dbReference>
<dbReference type="STRING" id="82801.SAMN04488506_1742"/>
<evidence type="ECO:0000256" key="2">
    <source>
        <dbReference type="ARBA" id="ARBA00022448"/>
    </source>
</evidence>
<evidence type="ECO:0000259" key="8">
    <source>
        <dbReference type="PROSITE" id="PS50928"/>
    </source>
</evidence>
<evidence type="ECO:0000256" key="6">
    <source>
        <dbReference type="ARBA" id="ARBA00023136"/>
    </source>
</evidence>
<dbReference type="InterPro" id="IPR050366">
    <property type="entry name" value="BP-dependent_transpt_permease"/>
</dbReference>
<comment type="subcellular location">
    <subcellularLocation>
        <location evidence="1 7">Cell membrane</location>
        <topology evidence="1 7">Multi-pass membrane protein</topology>
    </subcellularLocation>
</comment>
<dbReference type="CDD" id="cd06261">
    <property type="entry name" value="TM_PBP2"/>
    <property type="match status" value="1"/>
</dbReference>
<dbReference type="RefSeq" id="WP_092480777.1">
    <property type="nucleotide sequence ID" value="NZ_FOXW01000006.1"/>
</dbReference>
<dbReference type="GO" id="GO:0005886">
    <property type="term" value="C:plasma membrane"/>
    <property type="evidence" value="ECO:0007669"/>
    <property type="project" value="UniProtKB-SubCell"/>
</dbReference>
<dbReference type="InterPro" id="IPR000515">
    <property type="entry name" value="MetI-like"/>
</dbReference>
<dbReference type="SUPFAM" id="SSF161098">
    <property type="entry name" value="MetI-like"/>
    <property type="match status" value="1"/>
</dbReference>
<dbReference type="InterPro" id="IPR025966">
    <property type="entry name" value="OppC_N"/>
</dbReference>
<dbReference type="PROSITE" id="PS50928">
    <property type="entry name" value="ABC_TM1"/>
    <property type="match status" value="1"/>
</dbReference>
<proteinExistence type="inferred from homology"/>
<dbReference type="Proteomes" id="UP000199136">
    <property type="component" value="Unassembled WGS sequence"/>
</dbReference>
<evidence type="ECO:0000256" key="5">
    <source>
        <dbReference type="ARBA" id="ARBA00022989"/>
    </source>
</evidence>
<feature type="domain" description="ABC transmembrane type-1" evidence="8">
    <location>
        <begin position="106"/>
        <end position="297"/>
    </location>
</feature>
<feature type="transmembrane region" description="Helical" evidence="7">
    <location>
        <begin position="277"/>
        <end position="296"/>
    </location>
</feature>
<dbReference type="Pfam" id="PF12911">
    <property type="entry name" value="OppC_N"/>
    <property type="match status" value="1"/>
</dbReference>